<dbReference type="EMBL" id="LAZR01044952">
    <property type="protein sequence ID" value="KKL02145.1"/>
    <property type="molecule type" value="Genomic_DNA"/>
</dbReference>
<dbReference type="SMART" id="SM00855">
    <property type="entry name" value="PGAM"/>
    <property type="match status" value="1"/>
</dbReference>
<protein>
    <recommendedName>
        <fullName evidence="3">Histidine phosphatase family protein</fullName>
    </recommendedName>
</protein>
<dbReference type="AlphaFoldDB" id="A0A0F9A1E6"/>
<dbReference type="Gene3D" id="3.40.50.1240">
    <property type="entry name" value="Phosphoglycerate mutase-like"/>
    <property type="match status" value="1"/>
</dbReference>
<proteinExistence type="predicted"/>
<feature type="region of interest" description="Disordered" evidence="1">
    <location>
        <begin position="7"/>
        <end position="32"/>
    </location>
</feature>
<dbReference type="InterPro" id="IPR050275">
    <property type="entry name" value="PGM_Phosphatase"/>
</dbReference>
<evidence type="ECO:0000256" key="1">
    <source>
        <dbReference type="SAM" id="MobiDB-lite"/>
    </source>
</evidence>
<dbReference type="GO" id="GO:0016791">
    <property type="term" value="F:phosphatase activity"/>
    <property type="evidence" value="ECO:0007669"/>
    <property type="project" value="TreeGrafter"/>
</dbReference>
<dbReference type="Pfam" id="PF00300">
    <property type="entry name" value="His_Phos_1"/>
    <property type="match status" value="1"/>
</dbReference>
<feature type="non-terminal residue" evidence="2">
    <location>
        <position position="1"/>
    </location>
</feature>
<dbReference type="SUPFAM" id="SSF53254">
    <property type="entry name" value="Phosphoglycerate mutase-like"/>
    <property type="match status" value="1"/>
</dbReference>
<evidence type="ECO:0008006" key="3">
    <source>
        <dbReference type="Google" id="ProtNLM"/>
    </source>
</evidence>
<gene>
    <name evidence="2" type="ORF">LCGC14_2626660</name>
</gene>
<reference evidence="2" key="1">
    <citation type="journal article" date="2015" name="Nature">
        <title>Complex archaea that bridge the gap between prokaryotes and eukaryotes.</title>
        <authorList>
            <person name="Spang A."/>
            <person name="Saw J.H."/>
            <person name="Jorgensen S.L."/>
            <person name="Zaremba-Niedzwiedzka K."/>
            <person name="Martijn J."/>
            <person name="Lind A.E."/>
            <person name="van Eijk R."/>
            <person name="Schleper C."/>
            <person name="Guy L."/>
            <person name="Ettema T.J."/>
        </authorList>
    </citation>
    <scope>NUCLEOTIDE SEQUENCE</scope>
</reference>
<comment type="caution">
    <text evidence="2">The sequence shown here is derived from an EMBL/GenBank/DDBJ whole genome shotgun (WGS) entry which is preliminary data.</text>
</comment>
<sequence length="206" mass="22736">LYLVRHAQSEGNRGEYTGPDEDPPLSEVGREQARRQAERFARQKVDAVYASPLRRTRETARAIAGAANLKVHTLDDLREVDLGQAQTDYEAFTEEDARALRDRVAEKPTWDSFPGSEGSAAARRRIVAAMDSIVRECAGKRVAVVAHGAVIQTYVSHVLGLDRDIVFYPFNAGITSIRAQGERRVIWRLNDVAHLDGLPPGFGGIS</sequence>
<evidence type="ECO:0000313" key="2">
    <source>
        <dbReference type="EMBL" id="KKL02145.1"/>
    </source>
</evidence>
<dbReference type="InterPro" id="IPR029033">
    <property type="entry name" value="His_PPase_superfam"/>
</dbReference>
<dbReference type="GO" id="GO:0005737">
    <property type="term" value="C:cytoplasm"/>
    <property type="evidence" value="ECO:0007669"/>
    <property type="project" value="TreeGrafter"/>
</dbReference>
<dbReference type="CDD" id="cd07067">
    <property type="entry name" value="HP_PGM_like"/>
    <property type="match status" value="1"/>
</dbReference>
<name>A0A0F9A1E6_9ZZZZ</name>
<organism evidence="2">
    <name type="scientific">marine sediment metagenome</name>
    <dbReference type="NCBI Taxonomy" id="412755"/>
    <lineage>
        <taxon>unclassified sequences</taxon>
        <taxon>metagenomes</taxon>
        <taxon>ecological metagenomes</taxon>
    </lineage>
</organism>
<accession>A0A0F9A1E6</accession>
<dbReference type="InterPro" id="IPR013078">
    <property type="entry name" value="His_Pase_superF_clade-1"/>
</dbReference>
<dbReference type="PANTHER" id="PTHR48100:SF1">
    <property type="entry name" value="HISTIDINE PHOSPHATASE FAMILY PROTEIN-RELATED"/>
    <property type="match status" value="1"/>
</dbReference>
<dbReference type="PANTHER" id="PTHR48100">
    <property type="entry name" value="BROAD-SPECIFICITY PHOSPHATASE YOR283W-RELATED"/>
    <property type="match status" value="1"/>
</dbReference>